<evidence type="ECO:0000313" key="2">
    <source>
        <dbReference type="Proteomes" id="UP001175228"/>
    </source>
</evidence>
<sequence length="348" mass="40475">MLRRIFHNPNPPMHATHIYVEYVDDSQIHIPCFRVPRQITRLTIIYHYRHCVGMNFREQYPRYCLCRNRIIQPRVQHLTIMGATPVIVKCLINPIKRWRSLCSLTTDADMLAVFSSISYIKKSYDFPGQEIGIDFVHHCMFGERRKSEVFYLRWYFCPRFSLDHYIPMFEQVIPVGSVGYIDPLSRKFIILFNAIDPTSSTEPRLHGVASLLEGQTTKLIVDPNYSPVLGWEYKRTLLNSDALGALIEQRSLYDIPAGCGGFPARLFLTLGHAVARYLIGSNFDSWFLEHKETILDMFEDNHPYIRKGLDIGKCSQHRGCPVDLSLYGSHHRHRLVSIRMACPSLRRR</sequence>
<organism evidence="1 2">
    <name type="scientific">Armillaria luteobubalina</name>
    <dbReference type="NCBI Taxonomy" id="153913"/>
    <lineage>
        <taxon>Eukaryota</taxon>
        <taxon>Fungi</taxon>
        <taxon>Dikarya</taxon>
        <taxon>Basidiomycota</taxon>
        <taxon>Agaricomycotina</taxon>
        <taxon>Agaricomycetes</taxon>
        <taxon>Agaricomycetidae</taxon>
        <taxon>Agaricales</taxon>
        <taxon>Marasmiineae</taxon>
        <taxon>Physalacriaceae</taxon>
        <taxon>Armillaria</taxon>
    </lineage>
</organism>
<protein>
    <submittedName>
        <fullName evidence="1">Uncharacterized protein</fullName>
    </submittedName>
</protein>
<evidence type="ECO:0000313" key="1">
    <source>
        <dbReference type="EMBL" id="KAK0497816.1"/>
    </source>
</evidence>
<dbReference type="EMBL" id="JAUEPU010000012">
    <property type="protein sequence ID" value="KAK0497816.1"/>
    <property type="molecule type" value="Genomic_DNA"/>
</dbReference>
<feature type="non-terminal residue" evidence="1">
    <location>
        <position position="1"/>
    </location>
</feature>
<name>A0AA39TQP3_9AGAR</name>
<keyword evidence="2" id="KW-1185">Reference proteome</keyword>
<accession>A0AA39TQP3</accession>
<comment type="caution">
    <text evidence="1">The sequence shown here is derived from an EMBL/GenBank/DDBJ whole genome shotgun (WGS) entry which is preliminary data.</text>
</comment>
<proteinExistence type="predicted"/>
<dbReference type="Proteomes" id="UP001175228">
    <property type="component" value="Unassembled WGS sequence"/>
</dbReference>
<gene>
    <name evidence="1" type="ORF">EDD18DRAFT_1159480</name>
</gene>
<reference evidence="1" key="1">
    <citation type="submission" date="2023-06" db="EMBL/GenBank/DDBJ databases">
        <authorList>
            <consortium name="Lawrence Berkeley National Laboratory"/>
            <person name="Ahrendt S."/>
            <person name="Sahu N."/>
            <person name="Indic B."/>
            <person name="Wong-Bajracharya J."/>
            <person name="Merenyi Z."/>
            <person name="Ke H.-M."/>
            <person name="Monk M."/>
            <person name="Kocsube S."/>
            <person name="Drula E."/>
            <person name="Lipzen A."/>
            <person name="Balint B."/>
            <person name="Henrissat B."/>
            <person name="Andreopoulos B."/>
            <person name="Martin F.M."/>
            <person name="Harder C.B."/>
            <person name="Rigling D."/>
            <person name="Ford K.L."/>
            <person name="Foster G.D."/>
            <person name="Pangilinan J."/>
            <person name="Papanicolaou A."/>
            <person name="Barry K."/>
            <person name="LaButti K."/>
            <person name="Viragh M."/>
            <person name="Koriabine M."/>
            <person name="Yan M."/>
            <person name="Riley R."/>
            <person name="Champramary S."/>
            <person name="Plett K.L."/>
            <person name="Tsai I.J."/>
            <person name="Slot J."/>
            <person name="Sipos G."/>
            <person name="Plett J."/>
            <person name="Nagy L.G."/>
            <person name="Grigoriev I.V."/>
        </authorList>
    </citation>
    <scope>NUCLEOTIDE SEQUENCE</scope>
    <source>
        <strain evidence="1">HWK02</strain>
    </source>
</reference>
<dbReference type="AlphaFoldDB" id="A0AA39TQP3"/>